<dbReference type="FunFam" id="1.20.1250.20:FF:000001">
    <property type="entry name" value="Dicarboxylate MFS transporter"/>
    <property type="match status" value="1"/>
</dbReference>
<dbReference type="PROSITE" id="PS50850">
    <property type="entry name" value="MFS"/>
    <property type="match status" value="1"/>
</dbReference>
<dbReference type="SUPFAM" id="SSF103473">
    <property type="entry name" value="MFS general substrate transporter"/>
    <property type="match status" value="1"/>
</dbReference>
<dbReference type="EMBL" id="JAMTCK010000002">
    <property type="protein sequence ID" value="MCP2164046.1"/>
    <property type="molecule type" value="Genomic_DNA"/>
</dbReference>
<feature type="transmembrane region" description="Helical" evidence="13">
    <location>
        <begin position="311"/>
        <end position="330"/>
    </location>
</feature>
<comment type="function">
    <text evidence="10">May be a proton symporter involved in the uptake of osmolytes such as proline and glycine betaine.</text>
</comment>
<dbReference type="InterPro" id="IPR004736">
    <property type="entry name" value="MHS_symport"/>
</dbReference>
<dbReference type="RefSeq" id="WP_253767322.1">
    <property type="nucleotide sequence ID" value="NZ_JAMTCK010000002.1"/>
</dbReference>
<feature type="transmembrane region" description="Helical" evidence="13">
    <location>
        <begin position="283"/>
        <end position="304"/>
    </location>
</feature>
<dbReference type="InterPro" id="IPR005829">
    <property type="entry name" value="Sugar_transporter_CS"/>
</dbReference>
<evidence type="ECO:0000256" key="12">
    <source>
        <dbReference type="SAM" id="MobiDB-lite"/>
    </source>
</evidence>
<comment type="similarity">
    <text evidence="2">Belongs to the major facilitator superfamily. Metabolite:H+ Symporter (MHS) family (TC 2.A.1.6) family.</text>
</comment>
<dbReference type="GO" id="GO:0005886">
    <property type="term" value="C:plasma membrane"/>
    <property type="evidence" value="ECO:0007669"/>
    <property type="project" value="UniProtKB-SubCell"/>
</dbReference>
<feature type="transmembrane region" description="Helical" evidence="13">
    <location>
        <begin position="154"/>
        <end position="179"/>
    </location>
</feature>
<reference evidence="15" key="1">
    <citation type="submission" date="2022-06" db="EMBL/GenBank/DDBJ databases">
        <title>Genomic Encyclopedia of Archaeal and Bacterial Type Strains, Phase II (KMG-II): from individual species to whole genera.</title>
        <authorList>
            <person name="Goeker M."/>
        </authorList>
    </citation>
    <scope>NUCLEOTIDE SEQUENCE</scope>
    <source>
        <strain evidence="15">DSM 43935</strain>
    </source>
</reference>
<evidence type="ECO:0000313" key="16">
    <source>
        <dbReference type="Proteomes" id="UP001206128"/>
    </source>
</evidence>
<evidence type="ECO:0000313" key="15">
    <source>
        <dbReference type="EMBL" id="MCP2164046.1"/>
    </source>
</evidence>
<evidence type="ECO:0000256" key="7">
    <source>
        <dbReference type="ARBA" id="ARBA00022847"/>
    </source>
</evidence>
<dbReference type="Pfam" id="PF00083">
    <property type="entry name" value="Sugar_tr"/>
    <property type="match status" value="1"/>
</dbReference>
<keyword evidence="7" id="KW-0769">Symport</keyword>
<feature type="domain" description="Major facilitator superfamily (MFS) profile" evidence="14">
    <location>
        <begin position="15"/>
        <end position="429"/>
    </location>
</feature>
<proteinExistence type="inferred from homology"/>
<dbReference type="Proteomes" id="UP001206128">
    <property type="component" value="Unassembled WGS sequence"/>
</dbReference>
<keyword evidence="4" id="KW-1003">Cell membrane</keyword>
<gene>
    <name evidence="15" type="ORF">LX83_000886</name>
</gene>
<evidence type="ECO:0000256" key="9">
    <source>
        <dbReference type="ARBA" id="ARBA00023136"/>
    </source>
</evidence>
<keyword evidence="5" id="KW-0997">Cell inner membrane</keyword>
<dbReference type="Gene3D" id="1.20.1250.20">
    <property type="entry name" value="MFS general substrate transporter like domains"/>
    <property type="match status" value="1"/>
</dbReference>
<dbReference type="Pfam" id="PF07690">
    <property type="entry name" value="MFS_1"/>
    <property type="match status" value="1"/>
</dbReference>
<keyword evidence="8 13" id="KW-1133">Transmembrane helix</keyword>
<dbReference type="InterPro" id="IPR020846">
    <property type="entry name" value="MFS_dom"/>
</dbReference>
<evidence type="ECO:0000256" key="1">
    <source>
        <dbReference type="ARBA" id="ARBA00004429"/>
    </source>
</evidence>
<dbReference type="PROSITE" id="PS00217">
    <property type="entry name" value="SUGAR_TRANSPORT_2"/>
    <property type="match status" value="1"/>
</dbReference>
<evidence type="ECO:0000256" key="5">
    <source>
        <dbReference type="ARBA" id="ARBA00022519"/>
    </source>
</evidence>
<dbReference type="NCBIfam" id="TIGR00883">
    <property type="entry name" value="2A0106"/>
    <property type="match status" value="1"/>
</dbReference>
<dbReference type="PANTHER" id="PTHR43045:SF1">
    <property type="entry name" value="SHIKIMATE TRANSPORTER"/>
    <property type="match status" value="1"/>
</dbReference>
<dbReference type="PANTHER" id="PTHR43045">
    <property type="entry name" value="SHIKIMATE TRANSPORTER"/>
    <property type="match status" value="1"/>
</dbReference>
<keyword evidence="3" id="KW-0813">Transport</keyword>
<feature type="transmembrane region" description="Helical" evidence="13">
    <location>
        <begin position="185"/>
        <end position="207"/>
    </location>
</feature>
<organism evidence="15 16">
    <name type="scientific">Goodfellowiella coeruleoviolacea</name>
    <dbReference type="NCBI Taxonomy" id="334858"/>
    <lineage>
        <taxon>Bacteria</taxon>
        <taxon>Bacillati</taxon>
        <taxon>Actinomycetota</taxon>
        <taxon>Actinomycetes</taxon>
        <taxon>Pseudonocardiales</taxon>
        <taxon>Pseudonocardiaceae</taxon>
        <taxon>Goodfellowiella</taxon>
    </lineage>
</organism>
<feature type="transmembrane region" description="Helical" evidence="13">
    <location>
        <begin position="336"/>
        <end position="355"/>
    </location>
</feature>
<feature type="transmembrane region" description="Helical" evidence="13">
    <location>
        <begin position="122"/>
        <end position="142"/>
    </location>
</feature>
<keyword evidence="6 13" id="KW-0812">Transmembrane</keyword>
<keyword evidence="16" id="KW-1185">Reference proteome</keyword>
<feature type="transmembrane region" description="Helical" evidence="13">
    <location>
        <begin position="258"/>
        <end position="277"/>
    </location>
</feature>
<dbReference type="InterPro" id="IPR005828">
    <property type="entry name" value="MFS_sugar_transport-like"/>
</dbReference>
<evidence type="ECO:0000256" key="11">
    <source>
        <dbReference type="ARBA" id="ARBA00039918"/>
    </source>
</evidence>
<evidence type="ECO:0000256" key="2">
    <source>
        <dbReference type="ARBA" id="ARBA00008240"/>
    </source>
</evidence>
<comment type="subcellular location">
    <subcellularLocation>
        <location evidence="1">Cell inner membrane</location>
        <topology evidence="1">Multi-pass membrane protein</topology>
    </subcellularLocation>
</comment>
<dbReference type="CDD" id="cd17369">
    <property type="entry name" value="MFS_ShiA_like"/>
    <property type="match status" value="1"/>
</dbReference>
<feature type="transmembrane region" description="Helical" evidence="13">
    <location>
        <begin position="406"/>
        <end position="424"/>
    </location>
</feature>
<protein>
    <recommendedName>
        <fullName evidence="11">Putative proline/betaine transporter</fullName>
    </recommendedName>
</protein>
<comment type="caution">
    <text evidence="15">The sequence shown here is derived from an EMBL/GenBank/DDBJ whole genome shotgun (WGS) entry which is preliminary data.</text>
</comment>
<evidence type="ECO:0000256" key="10">
    <source>
        <dbReference type="ARBA" id="ARBA00037295"/>
    </source>
</evidence>
<feature type="transmembrane region" description="Helical" evidence="13">
    <location>
        <begin position="376"/>
        <end position="400"/>
    </location>
</feature>
<dbReference type="GO" id="GO:0015293">
    <property type="term" value="F:symporter activity"/>
    <property type="evidence" value="ECO:0007669"/>
    <property type="project" value="UniProtKB-KW"/>
</dbReference>
<evidence type="ECO:0000256" key="3">
    <source>
        <dbReference type="ARBA" id="ARBA00022448"/>
    </source>
</evidence>
<feature type="transmembrane region" description="Helical" evidence="13">
    <location>
        <begin position="56"/>
        <end position="76"/>
    </location>
</feature>
<accession>A0AAE3KDG6</accession>
<sequence>MTDTPAPPRGGIARIVAASLVGTTIEWYDFFLYTSAAALVFNKLFFPTSDPLTGTLLSFATYAIGFVARPLGGLIFGHFGDRVGRKRLLVLSLLLMGGATALMGLLPTYATIGVAAPLLLTALRLVQGFALGGEWGGAVLIVSEHGDAARRGFWASWPQCGAPGGNLLATAVLALLAAVQSDEAFLAWGWRVPFLLSGLLVLIGLWVRLSVTESPVFLAAARRDELAGAPRRAPVVQVLREHWREVLIAMGARLAENVSYYVITAFILVYVTGPLALPKAVGLNAVLIGSVVHFVTIPLWGALSDRIGRRAVYLLGTVGVGVWGFAFFALLDTRSAALIVLAATVGLVLHGAMYGPQAAFFAELFGTRVRYSGASIGYQLASILAGGLAPLIATALLQRFASTVPVALYVAATCVVTLVAVWCARETRGIGLGESAGEDPTDAPAGRPSPAQA</sequence>
<evidence type="ECO:0000259" key="14">
    <source>
        <dbReference type="PROSITE" id="PS50850"/>
    </source>
</evidence>
<evidence type="ECO:0000256" key="4">
    <source>
        <dbReference type="ARBA" id="ARBA00022475"/>
    </source>
</evidence>
<dbReference type="AlphaFoldDB" id="A0AAE3KDG6"/>
<evidence type="ECO:0000256" key="8">
    <source>
        <dbReference type="ARBA" id="ARBA00022989"/>
    </source>
</evidence>
<keyword evidence="9 13" id="KW-0472">Membrane</keyword>
<dbReference type="InterPro" id="IPR011701">
    <property type="entry name" value="MFS"/>
</dbReference>
<dbReference type="InterPro" id="IPR036259">
    <property type="entry name" value="MFS_trans_sf"/>
</dbReference>
<feature type="transmembrane region" description="Helical" evidence="13">
    <location>
        <begin position="12"/>
        <end position="36"/>
    </location>
</feature>
<evidence type="ECO:0000256" key="13">
    <source>
        <dbReference type="SAM" id="Phobius"/>
    </source>
</evidence>
<feature type="transmembrane region" description="Helical" evidence="13">
    <location>
        <begin position="88"/>
        <end position="110"/>
    </location>
</feature>
<evidence type="ECO:0000256" key="6">
    <source>
        <dbReference type="ARBA" id="ARBA00022692"/>
    </source>
</evidence>
<feature type="region of interest" description="Disordered" evidence="12">
    <location>
        <begin position="433"/>
        <end position="453"/>
    </location>
</feature>
<name>A0AAE3KDG6_9PSEU</name>